<gene>
    <name evidence="1" type="ORF">IT779_21125</name>
</gene>
<comment type="caution">
    <text evidence="1">The sequence shown here is derived from an EMBL/GenBank/DDBJ whole genome shotgun (WGS) entry which is preliminary data.</text>
</comment>
<keyword evidence="2" id="KW-1185">Reference proteome</keyword>
<dbReference type="EMBL" id="JADMLG010000008">
    <property type="protein sequence ID" value="MBH0778787.1"/>
    <property type="molecule type" value="Genomic_DNA"/>
</dbReference>
<dbReference type="AlphaFoldDB" id="A0A931IET9"/>
<dbReference type="Proteomes" id="UP000655751">
    <property type="component" value="Unassembled WGS sequence"/>
</dbReference>
<organism evidence="1 2">
    <name type="scientific">Nocardia bovistercoris</name>
    <dbReference type="NCBI Taxonomy" id="2785916"/>
    <lineage>
        <taxon>Bacteria</taxon>
        <taxon>Bacillati</taxon>
        <taxon>Actinomycetota</taxon>
        <taxon>Actinomycetes</taxon>
        <taxon>Mycobacteriales</taxon>
        <taxon>Nocardiaceae</taxon>
        <taxon>Nocardia</taxon>
    </lineage>
</organism>
<dbReference type="RefSeq" id="WP_196151083.1">
    <property type="nucleotide sequence ID" value="NZ_JADMLG010000008.1"/>
</dbReference>
<proteinExistence type="predicted"/>
<evidence type="ECO:0000313" key="2">
    <source>
        <dbReference type="Proteomes" id="UP000655751"/>
    </source>
</evidence>
<accession>A0A931IET9</accession>
<evidence type="ECO:0000313" key="1">
    <source>
        <dbReference type="EMBL" id="MBH0778787.1"/>
    </source>
</evidence>
<reference evidence="1" key="1">
    <citation type="submission" date="2020-11" db="EMBL/GenBank/DDBJ databases">
        <title>Nocardia NEAU-351.nov., a novel actinomycete isolated from the cow dung.</title>
        <authorList>
            <person name="Zhang X."/>
        </authorList>
    </citation>
    <scope>NUCLEOTIDE SEQUENCE</scope>
    <source>
        <strain evidence="1">NEAU-351</strain>
    </source>
</reference>
<sequence length="116" mass="12486">MTIHVFATSAEAYDASQCHDDIVDGDILLVPSEEIAGWLSGAWPIAVTCEHGEFHQLNVAYAIEHESLGPDTRAVIDRKTEEAIGALAAHNAVEALRAERAKEDEAHAINTARVVA</sequence>
<protein>
    <submittedName>
        <fullName evidence="1">Uncharacterized protein</fullName>
    </submittedName>
</protein>
<name>A0A931IET9_9NOCA</name>